<keyword evidence="5" id="KW-0675">Receptor</keyword>
<proteinExistence type="predicted"/>
<evidence type="ECO:0000256" key="4">
    <source>
        <dbReference type="ARBA" id="ARBA00023040"/>
    </source>
</evidence>
<evidence type="ECO:0000313" key="7">
    <source>
        <dbReference type="Proteomes" id="UP000261360"/>
    </source>
</evidence>
<keyword evidence="4" id="KW-0297">G-protein coupled receptor</keyword>
<evidence type="ECO:0000313" key="6">
    <source>
        <dbReference type="Ensembl" id="ENSSLDP00000010684.1"/>
    </source>
</evidence>
<dbReference type="GO" id="GO:0007608">
    <property type="term" value="P:sensory perception of smell"/>
    <property type="evidence" value="ECO:0007669"/>
    <property type="project" value="UniProtKB-KW"/>
</dbReference>
<dbReference type="Proteomes" id="UP000261360">
    <property type="component" value="Unplaced"/>
</dbReference>
<evidence type="ECO:0000256" key="2">
    <source>
        <dbReference type="ARBA" id="ARBA00022475"/>
    </source>
</evidence>
<reference evidence="6" key="1">
    <citation type="submission" date="2025-08" db="UniProtKB">
        <authorList>
            <consortium name="Ensembl"/>
        </authorList>
    </citation>
    <scope>IDENTIFICATION</scope>
</reference>
<keyword evidence="3" id="KW-0552">Olfaction</keyword>
<keyword evidence="4" id="KW-0807">Transducer</keyword>
<dbReference type="GO" id="GO:0005886">
    <property type="term" value="C:plasma membrane"/>
    <property type="evidence" value="ECO:0007669"/>
    <property type="project" value="UniProtKB-SubCell"/>
</dbReference>
<dbReference type="Gene3D" id="1.20.1070.10">
    <property type="entry name" value="Rhodopsin 7-helix transmembrane proteins"/>
    <property type="match status" value="1"/>
</dbReference>
<dbReference type="PANTHER" id="PTHR26452">
    <property type="entry name" value="OLFACTORY RECEPTOR"/>
    <property type="match status" value="1"/>
</dbReference>
<dbReference type="InterPro" id="IPR050516">
    <property type="entry name" value="Olfactory_GPCR"/>
</dbReference>
<keyword evidence="3" id="KW-0716">Sensory transduction</keyword>
<dbReference type="Ensembl" id="ENSSLDT00000011076.1">
    <property type="protein sequence ID" value="ENSSLDP00000010684.1"/>
    <property type="gene ID" value="ENSSLDG00000008520.1"/>
</dbReference>
<dbReference type="GO" id="GO:0004930">
    <property type="term" value="F:G protein-coupled receptor activity"/>
    <property type="evidence" value="ECO:0007669"/>
    <property type="project" value="UniProtKB-KW"/>
</dbReference>
<protein>
    <recommendedName>
        <fullName evidence="8">G-protein coupled receptors family 1 profile domain-containing protein</fullName>
    </recommendedName>
</protein>
<dbReference type="GeneTree" id="ENSGT00950000183048"/>
<evidence type="ECO:0000256" key="5">
    <source>
        <dbReference type="ARBA" id="ARBA00023170"/>
    </source>
</evidence>
<keyword evidence="2" id="KW-1003">Cell membrane</keyword>
<accession>A0A3B4WZU5</accession>
<comment type="subcellular location">
    <subcellularLocation>
        <location evidence="1">Cell membrane</location>
        <topology evidence="1">Multi-pass membrane protein</topology>
    </subcellularLocation>
</comment>
<sequence length="64" mass="7461">MENSTEIVSFVLAMYGNMGQLKYLYFTLALLFYVSVILANTVIIIIIYMNRNLHEPMYLFLCSL</sequence>
<dbReference type="AlphaFoldDB" id="A0A3B4WZU5"/>
<dbReference type="SUPFAM" id="SSF81321">
    <property type="entry name" value="Family A G protein-coupled receptor-like"/>
    <property type="match status" value="1"/>
</dbReference>
<reference evidence="6" key="2">
    <citation type="submission" date="2025-09" db="UniProtKB">
        <authorList>
            <consortium name="Ensembl"/>
        </authorList>
    </citation>
    <scope>IDENTIFICATION</scope>
</reference>
<evidence type="ECO:0000256" key="1">
    <source>
        <dbReference type="ARBA" id="ARBA00004651"/>
    </source>
</evidence>
<evidence type="ECO:0000256" key="3">
    <source>
        <dbReference type="ARBA" id="ARBA00022725"/>
    </source>
</evidence>
<organism evidence="6 7">
    <name type="scientific">Seriola lalandi dorsalis</name>
    <dbReference type="NCBI Taxonomy" id="1841481"/>
    <lineage>
        <taxon>Eukaryota</taxon>
        <taxon>Metazoa</taxon>
        <taxon>Chordata</taxon>
        <taxon>Craniata</taxon>
        <taxon>Vertebrata</taxon>
        <taxon>Euteleostomi</taxon>
        <taxon>Actinopterygii</taxon>
        <taxon>Neopterygii</taxon>
        <taxon>Teleostei</taxon>
        <taxon>Neoteleostei</taxon>
        <taxon>Acanthomorphata</taxon>
        <taxon>Carangaria</taxon>
        <taxon>Carangiformes</taxon>
        <taxon>Carangidae</taxon>
        <taxon>Seriola</taxon>
    </lineage>
</organism>
<evidence type="ECO:0008006" key="8">
    <source>
        <dbReference type="Google" id="ProtNLM"/>
    </source>
</evidence>
<keyword evidence="7" id="KW-1185">Reference proteome</keyword>
<name>A0A3B4WZU5_SERLL</name>
<keyword evidence="2" id="KW-0472">Membrane</keyword>